<feature type="compositionally biased region" description="Low complexity" evidence="1">
    <location>
        <begin position="430"/>
        <end position="441"/>
    </location>
</feature>
<proteinExistence type="predicted"/>
<feature type="compositionally biased region" description="Low complexity" evidence="1">
    <location>
        <begin position="268"/>
        <end position="291"/>
    </location>
</feature>
<name>A0A7K0FRC7_9SPHI</name>
<dbReference type="InterPro" id="IPR008160">
    <property type="entry name" value="Collagen"/>
</dbReference>
<feature type="region of interest" description="Disordered" evidence="1">
    <location>
        <begin position="239"/>
        <end position="572"/>
    </location>
</feature>
<evidence type="ECO:0008006" key="4">
    <source>
        <dbReference type="Google" id="ProtNLM"/>
    </source>
</evidence>
<gene>
    <name evidence="2" type="ORF">GJJ64_15225</name>
</gene>
<keyword evidence="3" id="KW-1185">Reference proteome</keyword>
<reference evidence="2 3" key="1">
    <citation type="submission" date="2019-11" db="EMBL/GenBank/DDBJ databases">
        <authorList>
            <person name="Cheng Q."/>
            <person name="Yang Z."/>
        </authorList>
    </citation>
    <scope>NUCLEOTIDE SEQUENCE [LARGE SCALE GENOMIC DNA]</scope>
    <source>
        <strain evidence="2 3">HX-22-1</strain>
    </source>
</reference>
<feature type="compositionally biased region" description="Low complexity" evidence="1">
    <location>
        <begin position="406"/>
        <end position="424"/>
    </location>
</feature>
<feature type="compositionally biased region" description="Low complexity" evidence="1">
    <location>
        <begin position="448"/>
        <end position="466"/>
    </location>
</feature>
<dbReference type="Pfam" id="PF01391">
    <property type="entry name" value="Collagen"/>
    <property type="match status" value="2"/>
</dbReference>
<organism evidence="2 3">
    <name type="scientific">Pedobacter puniceum</name>
    <dbReference type="NCBI Taxonomy" id="2666136"/>
    <lineage>
        <taxon>Bacteria</taxon>
        <taxon>Pseudomonadati</taxon>
        <taxon>Bacteroidota</taxon>
        <taxon>Sphingobacteriia</taxon>
        <taxon>Sphingobacteriales</taxon>
        <taxon>Sphingobacteriaceae</taxon>
        <taxon>Pedobacter</taxon>
    </lineage>
</organism>
<evidence type="ECO:0000256" key="1">
    <source>
        <dbReference type="SAM" id="MobiDB-lite"/>
    </source>
</evidence>
<protein>
    <recommendedName>
        <fullName evidence="4">Collagen-like protein</fullName>
    </recommendedName>
</protein>
<comment type="caution">
    <text evidence="2">The sequence shown here is derived from an EMBL/GenBank/DDBJ whole genome shotgun (WGS) entry which is preliminary data.</text>
</comment>
<feature type="compositionally biased region" description="Low complexity" evidence="1">
    <location>
        <begin position="490"/>
        <end position="508"/>
    </location>
</feature>
<evidence type="ECO:0000313" key="2">
    <source>
        <dbReference type="EMBL" id="MRX48544.1"/>
    </source>
</evidence>
<dbReference type="InterPro" id="IPR050938">
    <property type="entry name" value="Collagen_Structural_Proteins"/>
</dbReference>
<evidence type="ECO:0000313" key="3">
    <source>
        <dbReference type="Proteomes" id="UP000462931"/>
    </source>
</evidence>
<dbReference type="Proteomes" id="UP000462931">
    <property type="component" value="Unassembled WGS sequence"/>
</dbReference>
<feature type="compositionally biased region" description="Low complexity" evidence="1">
    <location>
        <begin position="472"/>
        <end position="483"/>
    </location>
</feature>
<feature type="compositionally biased region" description="Low complexity" evidence="1">
    <location>
        <begin position="514"/>
        <end position="525"/>
    </location>
</feature>
<dbReference type="AlphaFoldDB" id="A0A7K0FRC7"/>
<sequence>MKRIILSLITFITLNVYAQQKGISYQAVILNPKGLSAPGTDIPNAPLVNKKICMQFEIVDGSSQVEYQESIQTTTDMFGMVNLMIGTGTKTGGYASGFDKIRWSLGNKRLVVSLNTTGTCASYTKISDQAFMSVPYALFSETASVSDGNITTVKVADGAITDAKIASGISPSKVGLGNVDNTSDANKPISNATKAALDTKENLANKSSSITLGTSDVLYPTQKAVKTYVDNTFATIATGATGPAGPQGPVGPTGPQGPQGPKGDKGDTGATGPQGPAGAAGVAGPQGLQGPKGDKGETGATGPQGLQGPKGDKGETGATGPQGLKGDKGDTGATGPQGPAGVDGVAGPQGLKGDKGDTGATGPQGPAGVDGVAGPQGLQGPKGDKGDTGATGPAGPQGLKGDKGDTGATGPAGPTGATGLTGPAGPQGPAGPTGATGPQGLKGDKGDTGATGPAGPTGATGLTGPAGPQGPAGPTGATGPQGLKGDKGDTGATGPAGPTGATGLTGPAGPQGPAGPTGATGPQGLKGDKGDTGATGPAGPTGATGLTGPAGPTGPQGPAGPTGPQGPAGSNASVTVGTIGLANANGATITSGVLSLSPADASNPGILTTGAQTIAGAKTFNSTIGGSISGNAGSATKLATSRNINGTAFDGTADITVTADASTLTGTTLKSTVVNSSLTSVGTLGSLAVTNGITAGTVTTPIYASTPIVLTPSGGTITWNPTLGLNASVVLAGNSTLAFSSAPASGSYGTLVVTQPAGGGATLTLPSGTHRVLGSSSTTTVGLSTAGNAVDIVSFYYNGSTYYWNVGQGYGTAATTAATNLASGVTGTLSIANGGTNATTKTAAFDALSPMTSAGDIIYGGTSGTGTRLAKGTDGQVLTLTSGLPTWAAPAAQEMRAAAGSTYNDAVGFSFRGGDWAKNTGMFNDAPDAGSSPLKFRVAISNGNAPSLFEIAPTKVSVLPTTASTSTTTGALVVNGGVGVAGTVTAKKYTITAPTVAAAATTTLNLSEGNLFQVTLGTNISTLSLTNPTPGTYIIEFTQDATGSRTVTFPTTNWKWSGGTAPTITAGAGKTDIVTIIYDGTTYYAAILQNF</sequence>
<accession>A0A7K0FRC7</accession>
<dbReference type="EMBL" id="WKJI01000005">
    <property type="protein sequence ID" value="MRX48544.1"/>
    <property type="molecule type" value="Genomic_DNA"/>
</dbReference>
<dbReference type="PANTHER" id="PTHR37456:SF6">
    <property type="entry name" value="COLLAGEN ALPHA-1(XXIII) CHAIN-LIKE ISOFORM X2"/>
    <property type="match status" value="1"/>
</dbReference>
<dbReference type="RefSeq" id="WP_154288618.1">
    <property type="nucleotide sequence ID" value="NZ_WKJI01000005.1"/>
</dbReference>
<feature type="compositionally biased region" description="Low complexity" evidence="1">
    <location>
        <begin position="532"/>
        <end position="550"/>
    </location>
</feature>
<dbReference type="PANTHER" id="PTHR37456">
    <property type="entry name" value="SI:CH211-266K2.1"/>
    <property type="match status" value="1"/>
</dbReference>